<proteinExistence type="predicted"/>
<dbReference type="OrthoDB" id="7876887at2"/>
<organism evidence="1 2">
    <name type="scientific">Rhodobacter aestuarii</name>
    <dbReference type="NCBI Taxonomy" id="453582"/>
    <lineage>
        <taxon>Bacteria</taxon>
        <taxon>Pseudomonadati</taxon>
        <taxon>Pseudomonadota</taxon>
        <taxon>Alphaproteobacteria</taxon>
        <taxon>Rhodobacterales</taxon>
        <taxon>Rhodobacter group</taxon>
        <taxon>Rhodobacter</taxon>
    </lineage>
</organism>
<keyword evidence="2" id="KW-1185">Reference proteome</keyword>
<dbReference type="RefSeq" id="WP_108188623.1">
    <property type="nucleotide sequence ID" value="NZ_FTOG01000005.1"/>
</dbReference>
<evidence type="ECO:0000313" key="1">
    <source>
        <dbReference type="EMBL" id="SIS82178.1"/>
    </source>
</evidence>
<accession>A0A1N7M7W2</accession>
<dbReference type="EMBL" id="FTOG01000005">
    <property type="protein sequence ID" value="SIS82178.1"/>
    <property type="molecule type" value="Genomic_DNA"/>
</dbReference>
<dbReference type="AlphaFoldDB" id="A0A1N7M7W2"/>
<dbReference type="STRING" id="453582.SAMN05421580_105175"/>
<dbReference type="Proteomes" id="UP000186221">
    <property type="component" value="Unassembled WGS sequence"/>
</dbReference>
<name>A0A1N7M7W2_9RHOB</name>
<reference evidence="2" key="1">
    <citation type="submission" date="2017-01" db="EMBL/GenBank/DDBJ databases">
        <authorList>
            <person name="Varghese N."/>
            <person name="Submissions S."/>
        </authorList>
    </citation>
    <scope>NUCLEOTIDE SEQUENCE [LARGE SCALE GENOMIC DNA]</scope>
    <source>
        <strain evidence="2">DSM 19945</strain>
    </source>
</reference>
<sequence>MAQGRKRATPLTVTRRTDLPVGDCVASVLEAEGAVQVIWGRFGPADELGALMNDFATDRMAGELRALADVVEAAQTRREA</sequence>
<protein>
    <submittedName>
        <fullName evidence="1">Uncharacterized protein</fullName>
    </submittedName>
</protein>
<evidence type="ECO:0000313" key="2">
    <source>
        <dbReference type="Proteomes" id="UP000186221"/>
    </source>
</evidence>
<gene>
    <name evidence="1" type="ORF">SAMN05421580_105175</name>
</gene>